<evidence type="ECO:0000313" key="2">
    <source>
        <dbReference type="EMBL" id="MCR9015319.1"/>
    </source>
</evidence>
<comment type="caution">
    <text evidence="2">The sequence shown here is derived from an EMBL/GenBank/DDBJ whole genome shotgun (WGS) entry which is preliminary data.</text>
</comment>
<dbReference type="RefSeq" id="WP_258423176.1">
    <property type="nucleotide sequence ID" value="NZ_JANSUY010000005.1"/>
</dbReference>
<dbReference type="Proteomes" id="UP001142175">
    <property type="component" value="Unassembled WGS sequence"/>
</dbReference>
<organism evidence="2 3">
    <name type="scientific">Aquiflexum gelatinilyticum</name>
    <dbReference type="NCBI Taxonomy" id="2961943"/>
    <lineage>
        <taxon>Bacteria</taxon>
        <taxon>Pseudomonadati</taxon>
        <taxon>Bacteroidota</taxon>
        <taxon>Cytophagia</taxon>
        <taxon>Cytophagales</taxon>
        <taxon>Cyclobacteriaceae</taxon>
        <taxon>Aquiflexum</taxon>
    </lineage>
</organism>
<proteinExistence type="predicted"/>
<dbReference type="EMBL" id="JANSUY010000005">
    <property type="protein sequence ID" value="MCR9015319.1"/>
    <property type="molecule type" value="Genomic_DNA"/>
</dbReference>
<dbReference type="InterPro" id="IPR037053">
    <property type="entry name" value="Phage_tail_collar_dom_sf"/>
</dbReference>
<dbReference type="SUPFAM" id="SSF88874">
    <property type="entry name" value="Receptor-binding domain of short tail fibre protein gp12"/>
    <property type="match status" value="1"/>
</dbReference>
<protein>
    <submittedName>
        <fullName evidence="2">Tail fiber protein</fullName>
    </submittedName>
</protein>
<accession>A0A9X2SYL8</accession>
<reference evidence="2" key="1">
    <citation type="submission" date="2022-08" db="EMBL/GenBank/DDBJ databases">
        <authorList>
            <person name="Zhang D."/>
        </authorList>
    </citation>
    <scope>NUCLEOTIDE SEQUENCE</scope>
    <source>
        <strain evidence="2">XJ19-11</strain>
    </source>
</reference>
<dbReference type="Pfam" id="PF07484">
    <property type="entry name" value="Collar"/>
    <property type="match status" value="1"/>
</dbReference>
<name>A0A9X2SYL8_9BACT</name>
<evidence type="ECO:0000259" key="1">
    <source>
        <dbReference type="Pfam" id="PF07484"/>
    </source>
</evidence>
<dbReference type="InterPro" id="IPR011083">
    <property type="entry name" value="Phage_tail_collar_dom"/>
</dbReference>
<dbReference type="AlphaFoldDB" id="A0A9X2SYL8"/>
<dbReference type="Gene3D" id="3.90.1340.10">
    <property type="entry name" value="Phage tail collar domain"/>
    <property type="match status" value="1"/>
</dbReference>
<sequence length="181" mass="18816">METPYIGQIMVVGFNFAPRGWALCDGQLLPIAQNTALFSLLGTTYGGNGQTTFALPDLRGRMALHPGQGPGLPDYSLGQMAGAPSTTLLVTNLPSHNHQIQVSSADGTQSNPGNAFPANANVIPERGADPIGVNAHASNSNTTMNPSMVGNAGGGQPINNMPPYLAVYHVIALEGIYPPRP</sequence>
<gene>
    <name evidence="2" type="ORF">NU887_09755</name>
</gene>
<evidence type="ECO:0000313" key="3">
    <source>
        <dbReference type="Proteomes" id="UP001142175"/>
    </source>
</evidence>
<keyword evidence="3" id="KW-1185">Reference proteome</keyword>
<feature type="domain" description="Phage tail collar" evidence="1">
    <location>
        <begin position="7"/>
        <end position="62"/>
    </location>
</feature>